<keyword evidence="1" id="KW-0472">Membrane</keyword>
<dbReference type="Proteomes" id="UP000605970">
    <property type="component" value="Unassembled WGS sequence"/>
</dbReference>
<organism evidence="2 3">
    <name type="scientific">Meloidogyne graminicola</name>
    <dbReference type="NCBI Taxonomy" id="189291"/>
    <lineage>
        <taxon>Eukaryota</taxon>
        <taxon>Metazoa</taxon>
        <taxon>Ecdysozoa</taxon>
        <taxon>Nematoda</taxon>
        <taxon>Chromadorea</taxon>
        <taxon>Rhabditida</taxon>
        <taxon>Tylenchina</taxon>
        <taxon>Tylenchomorpha</taxon>
        <taxon>Tylenchoidea</taxon>
        <taxon>Meloidogynidae</taxon>
        <taxon>Meloidogyninae</taxon>
        <taxon>Meloidogyne</taxon>
    </lineage>
</organism>
<evidence type="ECO:0000256" key="1">
    <source>
        <dbReference type="SAM" id="Phobius"/>
    </source>
</evidence>
<evidence type="ECO:0000313" key="3">
    <source>
        <dbReference type="Proteomes" id="UP000605970"/>
    </source>
</evidence>
<feature type="transmembrane region" description="Helical" evidence="1">
    <location>
        <begin position="50"/>
        <end position="66"/>
    </location>
</feature>
<dbReference type="OrthoDB" id="5895596at2759"/>
<keyword evidence="3" id="KW-1185">Reference proteome</keyword>
<feature type="transmembrane region" description="Helical" evidence="1">
    <location>
        <begin position="12"/>
        <end position="38"/>
    </location>
</feature>
<accession>A0A8S9ZK53</accession>
<protein>
    <submittedName>
        <fullName evidence="2">Uncharacterized protein</fullName>
    </submittedName>
</protein>
<name>A0A8S9ZK53_9BILA</name>
<proteinExistence type="predicted"/>
<keyword evidence="1" id="KW-1133">Transmembrane helix</keyword>
<reference evidence="2" key="1">
    <citation type="journal article" date="2020" name="Ecol. Evol.">
        <title>Genome structure and content of the rice root-knot nematode (Meloidogyne graminicola).</title>
        <authorList>
            <person name="Phan N.T."/>
            <person name="Danchin E.G.J."/>
            <person name="Klopp C."/>
            <person name="Perfus-Barbeoch L."/>
            <person name="Kozlowski D.K."/>
            <person name="Koutsovoulos G.D."/>
            <person name="Lopez-Roques C."/>
            <person name="Bouchez O."/>
            <person name="Zahm M."/>
            <person name="Besnard G."/>
            <person name="Bellafiore S."/>
        </authorList>
    </citation>
    <scope>NUCLEOTIDE SEQUENCE</scope>
    <source>
        <strain evidence="2">VN-18</strain>
    </source>
</reference>
<sequence>MKGSINPFIFYIFHLIEVFIYILNLGGICIQFVYRYLILNRNKNISFCKYLYMFSIALIITLFYWLDNLYFIYPYLDDGSKQIIIGNFIKELAFTQFKNKEISFLAQMPLVILNIIQYFIIIVCAFKMIKYVHSNTELQFNSSWFCK</sequence>
<comment type="caution">
    <text evidence="2">The sequence shown here is derived from an EMBL/GenBank/DDBJ whole genome shotgun (WGS) entry which is preliminary data.</text>
</comment>
<dbReference type="EMBL" id="JABEBT010000071">
    <property type="protein sequence ID" value="KAF7633681.1"/>
    <property type="molecule type" value="Genomic_DNA"/>
</dbReference>
<gene>
    <name evidence="2" type="ORF">Mgra_00006862</name>
</gene>
<feature type="non-terminal residue" evidence="2">
    <location>
        <position position="147"/>
    </location>
</feature>
<evidence type="ECO:0000313" key="2">
    <source>
        <dbReference type="EMBL" id="KAF7633681.1"/>
    </source>
</evidence>
<keyword evidence="1" id="KW-0812">Transmembrane</keyword>
<dbReference type="AlphaFoldDB" id="A0A8S9ZK53"/>
<feature type="transmembrane region" description="Helical" evidence="1">
    <location>
        <begin position="104"/>
        <end position="126"/>
    </location>
</feature>